<comment type="subcellular location">
    <subcellularLocation>
        <location evidence="1">Nucleus</location>
    </subcellularLocation>
</comment>
<evidence type="ECO:0000313" key="7">
    <source>
        <dbReference type="EMBL" id="KAI5066281.1"/>
    </source>
</evidence>
<gene>
    <name evidence="7" type="ORF">GOP47_0018905</name>
</gene>
<dbReference type="InterPro" id="IPR026126">
    <property type="entry name" value="BABAM1"/>
</dbReference>
<sequence>MSGSNSAAELLPFPSPSPSPSPSCQQLPQEKSSPARHRQHPQHQYQHMVEREPPFAAADYRLAGMRHDLEDIVICVDVDAQIDADMKVTGAKGHSLSRLDAIKQAIFLFVHSKLSVHPLHRFAFAGISQDFFWFQHNFTNDIELINSSVRALCSSGSFPRCDLSSLFQTAASLGRKSQAQGRILRVILIYCRSDVVPAYPTDWHQSKVSFTFDALYLHDKPTQENCPQQVYDALVEALERVSLGEGYIYESGSGFTRILFKQMCCLLAHPQQRCGQDDFDVPRDISKVVSTSDATTSSMPMRPEDIGVASKAFV</sequence>
<evidence type="ECO:0008006" key="9">
    <source>
        <dbReference type="Google" id="ProtNLM"/>
    </source>
</evidence>
<evidence type="ECO:0000256" key="1">
    <source>
        <dbReference type="ARBA" id="ARBA00004123"/>
    </source>
</evidence>
<comment type="caution">
    <text evidence="7">The sequence shown here is derived from an EMBL/GenBank/DDBJ whole genome shotgun (WGS) entry which is preliminary data.</text>
</comment>
<evidence type="ECO:0000313" key="8">
    <source>
        <dbReference type="Proteomes" id="UP000886520"/>
    </source>
</evidence>
<dbReference type="PANTHER" id="PTHR15660:SF1">
    <property type="entry name" value="BRISC AND BRCA1-A COMPLEX MEMBER 1"/>
    <property type="match status" value="1"/>
</dbReference>
<dbReference type="Proteomes" id="UP000886520">
    <property type="component" value="Chromosome 18"/>
</dbReference>
<keyword evidence="2" id="KW-0963">Cytoplasm</keyword>
<keyword evidence="4" id="KW-0234">DNA repair</keyword>
<dbReference type="AlphaFoldDB" id="A0A9D4ZB54"/>
<dbReference type="CDD" id="cd21502">
    <property type="entry name" value="vWA_BABAM1"/>
    <property type="match status" value="1"/>
</dbReference>
<keyword evidence="5" id="KW-0539">Nucleus</keyword>
<feature type="region of interest" description="Disordered" evidence="6">
    <location>
        <begin position="1"/>
        <end position="50"/>
    </location>
</feature>
<evidence type="ECO:0000256" key="5">
    <source>
        <dbReference type="ARBA" id="ARBA00023242"/>
    </source>
</evidence>
<reference evidence="7" key="1">
    <citation type="submission" date="2021-01" db="EMBL/GenBank/DDBJ databases">
        <title>Adiantum capillus-veneris genome.</title>
        <authorList>
            <person name="Fang Y."/>
            <person name="Liao Q."/>
        </authorList>
    </citation>
    <scope>NUCLEOTIDE SEQUENCE</scope>
    <source>
        <strain evidence="7">H3</strain>
        <tissue evidence="7">Leaf</tissue>
    </source>
</reference>
<dbReference type="PANTHER" id="PTHR15660">
    <property type="entry name" value="BRISC AND BRCA1-A COMPLEX MEMBER 1"/>
    <property type="match status" value="1"/>
</dbReference>
<name>A0A9D4ZB54_ADICA</name>
<protein>
    <recommendedName>
        <fullName evidence="9">New component of the BRCA1-A complex</fullName>
    </recommendedName>
</protein>
<dbReference type="GO" id="GO:0006281">
    <property type="term" value="P:DNA repair"/>
    <property type="evidence" value="ECO:0007669"/>
    <property type="project" value="UniProtKB-KW"/>
</dbReference>
<evidence type="ECO:0000256" key="4">
    <source>
        <dbReference type="ARBA" id="ARBA00023204"/>
    </source>
</evidence>
<accession>A0A9D4ZB54</accession>
<keyword evidence="3" id="KW-0227">DNA damage</keyword>
<dbReference type="EMBL" id="JABFUD020000018">
    <property type="protein sequence ID" value="KAI5066281.1"/>
    <property type="molecule type" value="Genomic_DNA"/>
</dbReference>
<evidence type="ECO:0000256" key="6">
    <source>
        <dbReference type="SAM" id="MobiDB-lite"/>
    </source>
</evidence>
<dbReference type="GO" id="GO:0070552">
    <property type="term" value="C:BRISC complex"/>
    <property type="evidence" value="ECO:0007669"/>
    <property type="project" value="InterPro"/>
</dbReference>
<dbReference type="OrthoDB" id="547311at2759"/>
<dbReference type="GO" id="GO:0045739">
    <property type="term" value="P:positive regulation of DNA repair"/>
    <property type="evidence" value="ECO:0007669"/>
    <property type="project" value="InterPro"/>
</dbReference>
<keyword evidence="8" id="KW-1185">Reference proteome</keyword>
<proteinExistence type="predicted"/>
<organism evidence="7 8">
    <name type="scientific">Adiantum capillus-veneris</name>
    <name type="common">Maidenhair fern</name>
    <dbReference type="NCBI Taxonomy" id="13818"/>
    <lineage>
        <taxon>Eukaryota</taxon>
        <taxon>Viridiplantae</taxon>
        <taxon>Streptophyta</taxon>
        <taxon>Embryophyta</taxon>
        <taxon>Tracheophyta</taxon>
        <taxon>Polypodiopsida</taxon>
        <taxon>Polypodiidae</taxon>
        <taxon>Polypodiales</taxon>
        <taxon>Pteridineae</taxon>
        <taxon>Pteridaceae</taxon>
        <taxon>Vittarioideae</taxon>
        <taxon>Adiantum</taxon>
    </lineage>
</organism>
<evidence type="ECO:0000256" key="2">
    <source>
        <dbReference type="ARBA" id="ARBA00022490"/>
    </source>
</evidence>
<evidence type="ECO:0000256" key="3">
    <source>
        <dbReference type="ARBA" id="ARBA00022763"/>
    </source>
</evidence>